<dbReference type="Pfam" id="PF22939">
    <property type="entry name" value="WHD_GPIID"/>
    <property type="match status" value="1"/>
</dbReference>
<dbReference type="RefSeq" id="XP_033603625.1">
    <property type="nucleotide sequence ID" value="XM_033745268.1"/>
</dbReference>
<reference evidence="9" key="1">
    <citation type="journal article" date="2020" name="Stud. Mycol.">
        <title>101 Dothideomycetes genomes: a test case for predicting lifestyles and emergence of pathogens.</title>
        <authorList>
            <person name="Haridas S."/>
            <person name="Albert R."/>
            <person name="Binder M."/>
            <person name="Bloem J."/>
            <person name="Labutti K."/>
            <person name="Salamov A."/>
            <person name="Andreopoulos B."/>
            <person name="Baker S."/>
            <person name="Barry K."/>
            <person name="Bills G."/>
            <person name="Bluhm B."/>
            <person name="Cannon C."/>
            <person name="Castanera R."/>
            <person name="Culley D."/>
            <person name="Daum C."/>
            <person name="Ezra D."/>
            <person name="Gonzalez J."/>
            <person name="Henrissat B."/>
            <person name="Kuo A."/>
            <person name="Liang C."/>
            <person name="Lipzen A."/>
            <person name="Lutzoni F."/>
            <person name="Magnuson J."/>
            <person name="Mondo S."/>
            <person name="Nolan M."/>
            <person name="Ohm R."/>
            <person name="Pangilinan J."/>
            <person name="Park H.-J."/>
            <person name="Ramirez L."/>
            <person name="Alfaro M."/>
            <person name="Sun H."/>
            <person name="Tritt A."/>
            <person name="Yoshinaga Y."/>
            <person name="Zwiers L.-H."/>
            <person name="Turgeon B."/>
            <person name="Goodwin S."/>
            <person name="Spatafora J."/>
            <person name="Crous P."/>
            <person name="Grigoriev I."/>
        </authorList>
    </citation>
    <scope>NUCLEOTIDE SEQUENCE</scope>
    <source>
        <strain evidence="9">CBS 121739</strain>
    </source>
</reference>
<evidence type="ECO:0000313" key="10">
    <source>
        <dbReference type="Proteomes" id="UP000799437"/>
    </source>
</evidence>
<dbReference type="InterPro" id="IPR012908">
    <property type="entry name" value="PGAP1-ab_dom-like"/>
</dbReference>
<accession>A0A6A6WGH5</accession>
<proteinExistence type="inferred from homology"/>
<dbReference type="InterPro" id="IPR054471">
    <property type="entry name" value="GPIID_WHD"/>
</dbReference>
<keyword evidence="4" id="KW-0472">Membrane</keyword>
<feature type="domain" description="GPI inositol-deacylase winged helix" evidence="7">
    <location>
        <begin position="602"/>
        <end position="680"/>
    </location>
</feature>
<organism evidence="9 10">
    <name type="scientific">Pseudovirgaria hyperparasitica</name>
    <dbReference type="NCBI Taxonomy" id="470096"/>
    <lineage>
        <taxon>Eukaryota</taxon>
        <taxon>Fungi</taxon>
        <taxon>Dikarya</taxon>
        <taxon>Ascomycota</taxon>
        <taxon>Pezizomycotina</taxon>
        <taxon>Dothideomycetes</taxon>
        <taxon>Dothideomycetes incertae sedis</taxon>
        <taxon>Acrospermales</taxon>
        <taxon>Acrospermaceae</taxon>
        <taxon>Pseudovirgaria</taxon>
    </lineage>
</organism>
<dbReference type="Gene3D" id="3.40.50.300">
    <property type="entry name" value="P-loop containing nucleotide triphosphate hydrolases"/>
    <property type="match status" value="1"/>
</dbReference>
<dbReference type="Pfam" id="PF24883">
    <property type="entry name" value="NPHP3_N"/>
    <property type="match status" value="1"/>
</dbReference>
<dbReference type="InterPro" id="IPR029058">
    <property type="entry name" value="AB_hydrolase_fold"/>
</dbReference>
<evidence type="ECO:0000256" key="1">
    <source>
        <dbReference type="ARBA" id="ARBA00003496"/>
    </source>
</evidence>
<evidence type="ECO:0000256" key="5">
    <source>
        <dbReference type="SAM" id="MobiDB-lite"/>
    </source>
</evidence>
<evidence type="ECO:0000256" key="2">
    <source>
        <dbReference type="ARBA" id="ARBA00015856"/>
    </source>
</evidence>
<dbReference type="EC" id="3.1.-.-" evidence="4"/>
<dbReference type="GO" id="GO:0015031">
    <property type="term" value="P:protein transport"/>
    <property type="evidence" value="ECO:0007669"/>
    <property type="project" value="UniProtKB-KW"/>
</dbReference>
<dbReference type="InterPro" id="IPR036322">
    <property type="entry name" value="WD40_repeat_dom_sf"/>
</dbReference>
<keyword evidence="4" id="KW-0256">Endoplasmic reticulum</keyword>
<keyword evidence="4" id="KW-0378">Hydrolase</keyword>
<evidence type="ECO:0000256" key="3">
    <source>
        <dbReference type="ARBA" id="ARBA00022737"/>
    </source>
</evidence>
<dbReference type="EMBL" id="ML996567">
    <property type="protein sequence ID" value="KAF2761174.1"/>
    <property type="molecule type" value="Genomic_DNA"/>
</dbReference>
<dbReference type="PANTHER" id="PTHR10039">
    <property type="entry name" value="AMELOGENIN"/>
    <property type="match status" value="1"/>
</dbReference>
<dbReference type="PANTHER" id="PTHR10039:SF16">
    <property type="entry name" value="GPI INOSITOL-DEACYLASE"/>
    <property type="match status" value="1"/>
</dbReference>
<feature type="domain" description="GPI inositol-deacylase PGAP1-like alpha/beta" evidence="6">
    <location>
        <begin position="51"/>
        <end position="181"/>
    </location>
</feature>
<dbReference type="InterPro" id="IPR056884">
    <property type="entry name" value="NPHP3-like_N"/>
</dbReference>
<feature type="compositionally biased region" description="Polar residues" evidence="5">
    <location>
        <begin position="1"/>
        <end position="14"/>
    </location>
</feature>
<dbReference type="SUPFAM" id="SSF50978">
    <property type="entry name" value="WD40 repeat-like"/>
    <property type="match status" value="1"/>
</dbReference>
<dbReference type="InterPro" id="IPR015943">
    <property type="entry name" value="WD40/YVTN_repeat-like_dom_sf"/>
</dbReference>
<comment type="function">
    <text evidence="1 4">Involved in inositol deacylation of GPI-anchored proteins which plays important roles in the quality control and ER-associated degradation of GPI-anchored proteins.</text>
</comment>
<evidence type="ECO:0000313" key="9">
    <source>
        <dbReference type="EMBL" id="KAF2761174.1"/>
    </source>
</evidence>
<evidence type="ECO:0000259" key="6">
    <source>
        <dbReference type="Pfam" id="PF07819"/>
    </source>
</evidence>
<dbReference type="SUPFAM" id="SSF101908">
    <property type="entry name" value="Putative isomerase YbhE"/>
    <property type="match status" value="1"/>
</dbReference>
<dbReference type="GeneID" id="54486322"/>
<keyword evidence="3" id="KW-0677">Repeat</keyword>
<comment type="similarity">
    <text evidence="4">Belongs to the GPI inositol-deacylase family.</text>
</comment>
<dbReference type="Proteomes" id="UP000799437">
    <property type="component" value="Unassembled WGS sequence"/>
</dbReference>
<evidence type="ECO:0000259" key="8">
    <source>
        <dbReference type="Pfam" id="PF24883"/>
    </source>
</evidence>
<protein>
    <recommendedName>
        <fullName evidence="2 4">GPI inositol-deacylase</fullName>
        <ecNumber evidence="4">3.1.-.-</ecNumber>
    </recommendedName>
</protein>
<dbReference type="Gene3D" id="2.130.10.10">
    <property type="entry name" value="YVTN repeat-like/Quinoprotein amine dehydrogenase"/>
    <property type="match status" value="3"/>
</dbReference>
<dbReference type="Pfam" id="PF07819">
    <property type="entry name" value="PGAP1"/>
    <property type="match status" value="1"/>
</dbReference>
<dbReference type="GO" id="GO:0005789">
    <property type="term" value="C:endoplasmic reticulum membrane"/>
    <property type="evidence" value="ECO:0007669"/>
    <property type="project" value="UniProtKB-SubCell"/>
</dbReference>
<dbReference type="Gene3D" id="3.40.50.1820">
    <property type="entry name" value="alpha/beta hydrolase"/>
    <property type="match status" value="1"/>
</dbReference>
<dbReference type="SUPFAM" id="SSF53474">
    <property type="entry name" value="alpha/beta-Hydrolases"/>
    <property type="match status" value="1"/>
</dbReference>
<gene>
    <name evidence="9" type="ORF">EJ05DRAFT_483569</name>
</gene>
<keyword evidence="4" id="KW-0813">Transport</keyword>
<dbReference type="OrthoDB" id="194358at2759"/>
<keyword evidence="10" id="KW-1185">Reference proteome</keyword>
<comment type="subcellular location">
    <subcellularLocation>
        <location evidence="4">Endoplasmic reticulum membrane</location>
    </subcellularLocation>
</comment>
<dbReference type="SUPFAM" id="SSF52540">
    <property type="entry name" value="P-loop containing nucleoside triphosphate hydrolases"/>
    <property type="match status" value="1"/>
</dbReference>
<dbReference type="InterPro" id="IPR027417">
    <property type="entry name" value="P-loop_NTPase"/>
</dbReference>
<keyword evidence="4" id="KW-0653">Protein transport</keyword>
<dbReference type="GO" id="GO:0016788">
    <property type="term" value="F:hydrolase activity, acting on ester bonds"/>
    <property type="evidence" value="ECO:0007669"/>
    <property type="project" value="InterPro"/>
</dbReference>
<name>A0A6A6WGH5_9PEZI</name>
<evidence type="ECO:0000259" key="7">
    <source>
        <dbReference type="Pfam" id="PF22939"/>
    </source>
</evidence>
<evidence type="ECO:0000256" key="4">
    <source>
        <dbReference type="RuleBase" id="RU365011"/>
    </source>
</evidence>
<sequence>MNSLWRRSTSNSQRKPGVESINESIDLSTDEAKGPLGLHLLSAVPTPLIDLIFVHGLGGGSRKTWSKSSSNFHFWPKEWLPNDPDFENVRIHSFGYKADWSERRESILNIQDFAHSLLGEVQDSPHIRRSRTKIILVGHSMGGIVIKKAYVVARQKALYSEFASRVRAIHFLATPHRGSDMARTLRNILRLVSGSKPFVDELDPSSSSISTINETFRQYAEDLHLRSFFESQPSKIGLASALIVDKDSATLGFAGERFECIYADHRGVCKFDSADDSNYKIVRNALSATVDAVVSEEYSNNTNPSEQKLDGLKILTAIPDLPEDDLMVLDENRALGSCKWFSDDVVFDSWRNFSRKSPPFLWLSGNAASGKSVLASHVIHELRGDGSSCSYFFFKDGVTGRSTVSDCLRSLALQMAFIDSISRNKMMELQKEDVSWDREDERAVWRKLFQRCLFPLEGSQFHHWVIDGLDECSNSHALFSLLGRPPPNLRILITSRRIPEIEHAFGTMKGSVVQRQISAADTARDVKIYLDSMMDQLPVGYGDTRAWLEEQLLTKANGSFLWVRLIVRELKTTYSEEAIESVLNEVPPDMNDVYARMLRNILKSNRNTKLARAILTWCVCAIRPLTVQELQYALKLDIKETVHGLEQSIASICGHLVFIDHASRVQMVHQTAKEFMIAQNCIPELQIDRKVSHAYLASICARFLSSDWFREQKILNGRPPFVARRSFSNTKPFKPDNPASKSAFEGYVCSFFSDHIYRSTSVHPGPLEELCLFFKGNVFSWIEYAARSKDLGILIRAAKNLGAFLERRAKHYPPVSREVETVQLWATDLIRVSAKFRSQLLASPSSIHSLIPPICPSDSIIARMYSARQRGLLVKGLYQKSWDDCLARIDFQGAQTTAVTYGERLFAIGLSKGAVKLYDGGSFQLTKTLCHAERVKLVQFANDERWLLTIGLRHACLWDTDTGENLWKHGVTHPIMSAMFTIDDELLLVACRDNTLRTLRVGDGIEINVINLVGSIDSSDLEQFPSQSPSLAVFSDDYTSLAVSYRGKTVLLLDVDNERLPLSFIRAGSLGDYTRSTSQYGVDAIAFNPSPEINVLIVSYGDGELVVYDLWTAEPRDQIPSVAHKARCKCLILGVSAGDRLSMIYRIDAYEHGIRALAFSQDSLRFMDIRSTQCRLWEPAILVRKDVDGGSSSEFSLPVPSTARRGSILEGLNAPEITAMKMTADGLVAFLGKEDGTVSWLSTNDASTGGVLYSHAVNVAVTALAITETDGLHISSADESGRLLVAQVSKKETSWALQEMLGDIKTNESTTGIQFEPSTKNILAVGQSVYRAWSPDGTKLYEMSAIPGSAIAQLPTDPRTILVMNSQEASLNPWDNSTPTTIKLDRVLVTADSVPISLVISPYIAADLRLSKNDTRTLTCWPTPSFTNTASLLTASPGFEHIGAKIDHLIAAVDHILYFLDTDLWVCSLDTRSFGATQQYKRHFFVLSEWRNMAGKLLILLCKRDFAIARKGDLVVIRRGLDFAEVKSVGAGRDPVVPLADKMTPLGLESK</sequence>
<feature type="region of interest" description="Disordered" evidence="5">
    <location>
        <begin position="1"/>
        <end position="22"/>
    </location>
</feature>
<feature type="domain" description="Nephrocystin 3-like N-terminal" evidence="8">
    <location>
        <begin position="336"/>
        <end position="496"/>
    </location>
</feature>